<dbReference type="EMBL" id="LR796981">
    <property type="protein sequence ID" value="CAB4179369.1"/>
    <property type="molecule type" value="Genomic_DNA"/>
</dbReference>
<evidence type="ECO:0000313" key="1">
    <source>
        <dbReference type="EMBL" id="CAB4179369.1"/>
    </source>
</evidence>
<dbReference type="EMBL" id="LR797501">
    <property type="protein sequence ID" value="CAB4220904.1"/>
    <property type="molecule type" value="Genomic_DNA"/>
</dbReference>
<name>A0A6J5Q5B0_9CAUD</name>
<proteinExistence type="predicted"/>
<gene>
    <name evidence="1" type="ORF">UFOVP1033_100</name>
    <name evidence="2" type="ORF">UFOVP1631_100</name>
</gene>
<sequence length="72" mass="8150">MIATVKETIEILQRAYGNALDETLVITWWDSNDFEEMSDDALTICDDALEICVGHVNDTVWQNATMLNEGEK</sequence>
<protein>
    <submittedName>
        <fullName evidence="1">Uncharacterized protein</fullName>
    </submittedName>
</protein>
<reference evidence="1" key="1">
    <citation type="submission" date="2020-05" db="EMBL/GenBank/DDBJ databases">
        <authorList>
            <person name="Chiriac C."/>
            <person name="Salcher M."/>
            <person name="Ghai R."/>
            <person name="Kavagutti S V."/>
        </authorList>
    </citation>
    <scope>NUCLEOTIDE SEQUENCE</scope>
</reference>
<evidence type="ECO:0000313" key="2">
    <source>
        <dbReference type="EMBL" id="CAB4220904.1"/>
    </source>
</evidence>
<organism evidence="1">
    <name type="scientific">uncultured Caudovirales phage</name>
    <dbReference type="NCBI Taxonomy" id="2100421"/>
    <lineage>
        <taxon>Viruses</taxon>
        <taxon>Duplodnaviria</taxon>
        <taxon>Heunggongvirae</taxon>
        <taxon>Uroviricota</taxon>
        <taxon>Caudoviricetes</taxon>
        <taxon>Peduoviridae</taxon>
        <taxon>Maltschvirus</taxon>
        <taxon>Maltschvirus maltsch</taxon>
    </lineage>
</organism>
<accession>A0A6J5Q5B0</accession>